<accession>A0A6C0CQT9</accession>
<sequence length="197" mass="21043">MKSNKFMVPLAILLVAILLGFLFVSYNQSAKKVNAEKFGAYDISDGIPNFNKVNSVAQNSKPTPDSASGAFPGLGGSDPQGNEVFNPVTGATGASVATPGASCFPRDRLTAEDLLPKDAANSKWAQMNPMGQGDVRDQNFLTAGYHIGINTQGQSLRNANYQLRSEPANPQMPVSPWNIATIEPDINRKPLEIGGDY</sequence>
<dbReference type="AlphaFoldDB" id="A0A6C0CQT9"/>
<dbReference type="InterPro" id="IPR055730">
    <property type="entry name" value="P11_C"/>
</dbReference>
<proteinExistence type="predicted"/>
<reference evidence="3" key="1">
    <citation type="journal article" date="2020" name="Nature">
        <title>Giant virus diversity and host interactions through global metagenomics.</title>
        <authorList>
            <person name="Schulz F."/>
            <person name="Roux S."/>
            <person name="Paez-Espino D."/>
            <person name="Jungbluth S."/>
            <person name="Walsh D.A."/>
            <person name="Denef V.J."/>
            <person name="McMahon K.D."/>
            <person name="Konstantinidis K.T."/>
            <person name="Eloe-Fadrosh E.A."/>
            <person name="Kyrpides N.C."/>
            <person name="Woyke T."/>
        </authorList>
    </citation>
    <scope>NUCLEOTIDE SEQUENCE</scope>
    <source>
        <strain evidence="3">GVMAG-M-3300021962-46</strain>
    </source>
</reference>
<evidence type="ECO:0000313" key="3">
    <source>
        <dbReference type="EMBL" id="QHT07236.1"/>
    </source>
</evidence>
<name>A0A6C0CQT9_9ZZZZ</name>
<dbReference type="Pfam" id="PF23983">
    <property type="entry name" value="P11_C"/>
    <property type="match status" value="1"/>
</dbReference>
<dbReference type="EMBL" id="MN739480">
    <property type="protein sequence ID" value="QHT07236.1"/>
    <property type="molecule type" value="Genomic_DNA"/>
</dbReference>
<organism evidence="3">
    <name type="scientific">viral metagenome</name>
    <dbReference type="NCBI Taxonomy" id="1070528"/>
    <lineage>
        <taxon>unclassified sequences</taxon>
        <taxon>metagenomes</taxon>
        <taxon>organismal metagenomes</taxon>
    </lineage>
</organism>
<feature type="domain" description="Minor capsid protein P11 C-terminal conserved region" evidence="2">
    <location>
        <begin position="109"/>
        <end position="192"/>
    </location>
</feature>
<feature type="region of interest" description="Disordered" evidence="1">
    <location>
        <begin position="54"/>
        <end position="81"/>
    </location>
</feature>
<feature type="compositionally biased region" description="Polar residues" evidence="1">
    <location>
        <begin position="54"/>
        <end position="66"/>
    </location>
</feature>
<evidence type="ECO:0000259" key="2">
    <source>
        <dbReference type="Pfam" id="PF23983"/>
    </source>
</evidence>
<evidence type="ECO:0000256" key="1">
    <source>
        <dbReference type="SAM" id="MobiDB-lite"/>
    </source>
</evidence>
<protein>
    <recommendedName>
        <fullName evidence="2">Minor capsid protein P11 C-terminal conserved region domain-containing protein</fullName>
    </recommendedName>
</protein>